<proteinExistence type="predicted"/>
<sequence length="121" mass="13160">MSAEIPPGRMRWEIRPAGRGWDAVRMAATLGRPVLAQLGDAAAVYYDDGDLIFLVPYDSGGGFGPGTEYLSIGAWLFMPGPQRRQGPGVHWLSGHERARTSPETLRAALDAVRQQAPEADR</sequence>
<evidence type="ECO:0000313" key="1">
    <source>
        <dbReference type="EMBL" id="MBR7671741.1"/>
    </source>
</evidence>
<dbReference type="Proteomes" id="UP000675554">
    <property type="component" value="Unassembled WGS sequence"/>
</dbReference>
<comment type="caution">
    <text evidence="1">The sequence shown here is derived from an EMBL/GenBank/DDBJ whole genome shotgun (WGS) entry which is preliminary data.</text>
</comment>
<name>A0A8T4II69_9ACTN</name>
<protein>
    <submittedName>
        <fullName evidence="1">Uncharacterized protein</fullName>
    </submittedName>
</protein>
<dbReference type="AlphaFoldDB" id="A0A8T4II69"/>
<evidence type="ECO:0000313" key="2">
    <source>
        <dbReference type="Proteomes" id="UP000675554"/>
    </source>
</evidence>
<accession>A0A8T4II69</accession>
<reference evidence="1" key="1">
    <citation type="submission" date="2021-04" db="EMBL/GenBank/DDBJ databases">
        <title>Sequencing of actinobacteria type strains.</title>
        <authorList>
            <person name="Nguyen G.-S."/>
            <person name="Wentzel A."/>
        </authorList>
    </citation>
    <scope>NUCLEOTIDE SEQUENCE</scope>
    <source>
        <strain evidence="1">DSM 42095</strain>
    </source>
</reference>
<organism evidence="1 2">
    <name type="scientific">Streptomyces daliensis</name>
    <dbReference type="NCBI Taxonomy" id="299421"/>
    <lineage>
        <taxon>Bacteria</taxon>
        <taxon>Bacillati</taxon>
        <taxon>Actinomycetota</taxon>
        <taxon>Actinomycetes</taxon>
        <taxon>Kitasatosporales</taxon>
        <taxon>Streptomycetaceae</taxon>
        <taxon>Streptomyces</taxon>
    </lineage>
</organism>
<dbReference type="EMBL" id="JAGSMN010000029">
    <property type="protein sequence ID" value="MBR7671741.1"/>
    <property type="molecule type" value="Genomic_DNA"/>
</dbReference>
<keyword evidence="2" id="KW-1185">Reference proteome</keyword>
<gene>
    <name evidence="1" type="ORF">KDA82_01540</name>
</gene>